<evidence type="ECO:0008006" key="3">
    <source>
        <dbReference type="Google" id="ProtNLM"/>
    </source>
</evidence>
<accession>A0A6A6D145</accession>
<gene>
    <name evidence="1" type="ORF">M409DRAFT_18052</name>
</gene>
<name>A0A6A6D145_ZASCE</name>
<dbReference type="Proteomes" id="UP000799537">
    <property type="component" value="Unassembled WGS sequence"/>
</dbReference>
<evidence type="ECO:0000313" key="2">
    <source>
        <dbReference type="Proteomes" id="UP000799537"/>
    </source>
</evidence>
<dbReference type="GeneID" id="54557608"/>
<dbReference type="AlphaFoldDB" id="A0A6A6D145"/>
<protein>
    <recommendedName>
        <fullName evidence="3">SnoaL-like domain-containing protein</fullName>
    </recommendedName>
</protein>
<dbReference type="OrthoDB" id="5271918at2759"/>
<reference evidence="1" key="1">
    <citation type="journal article" date="2020" name="Stud. Mycol.">
        <title>101 Dothideomycetes genomes: a test case for predicting lifestyles and emergence of pathogens.</title>
        <authorList>
            <person name="Haridas S."/>
            <person name="Albert R."/>
            <person name="Binder M."/>
            <person name="Bloem J."/>
            <person name="Labutti K."/>
            <person name="Salamov A."/>
            <person name="Andreopoulos B."/>
            <person name="Baker S."/>
            <person name="Barry K."/>
            <person name="Bills G."/>
            <person name="Bluhm B."/>
            <person name="Cannon C."/>
            <person name="Castanera R."/>
            <person name="Culley D."/>
            <person name="Daum C."/>
            <person name="Ezra D."/>
            <person name="Gonzalez J."/>
            <person name="Henrissat B."/>
            <person name="Kuo A."/>
            <person name="Liang C."/>
            <person name="Lipzen A."/>
            <person name="Lutzoni F."/>
            <person name="Magnuson J."/>
            <person name="Mondo S."/>
            <person name="Nolan M."/>
            <person name="Ohm R."/>
            <person name="Pangilinan J."/>
            <person name="Park H.-J."/>
            <person name="Ramirez L."/>
            <person name="Alfaro M."/>
            <person name="Sun H."/>
            <person name="Tritt A."/>
            <person name="Yoshinaga Y."/>
            <person name="Zwiers L.-H."/>
            <person name="Turgeon B."/>
            <person name="Goodwin S."/>
            <person name="Spatafora J."/>
            <person name="Crous P."/>
            <person name="Grigoriev I."/>
        </authorList>
    </citation>
    <scope>NUCLEOTIDE SEQUENCE</scope>
    <source>
        <strain evidence="1">ATCC 36951</strain>
    </source>
</reference>
<dbReference type="EMBL" id="ML993582">
    <property type="protein sequence ID" value="KAF2171819.1"/>
    <property type="molecule type" value="Genomic_DNA"/>
</dbReference>
<evidence type="ECO:0000313" key="1">
    <source>
        <dbReference type="EMBL" id="KAF2171819.1"/>
    </source>
</evidence>
<proteinExistence type="predicted"/>
<sequence>MSYPTQPTFIHTGTWDDKTRAHPCMAFMERYTRSIIDTRSWDTPPLDWHTPDFAFQKSTGQVVESAEAAFKSVAEVYGPFSEQCHDPSFLICWETSKGWGMFGIASLWWTLAVPGGSAKVKDTNGKEWDGVGPGAFRFEYVKDGEEIKLARTEIFSDPSQALVEMLKRGMIKAEDLMA</sequence>
<dbReference type="RefSeq" id="XP_033672708.1">
    <property type="nucleotide sequence ID" value="XM_033804336.1"/>
</dbReference>
<keyword evidence="2" id="KW-1185">Reference proteome</keyword>
<organism evidence="1 2">
    <name type="scientific">Zasmidium cellare ATCC 36951</name>
    <dbReference type="NCBI Taxonomy" id="1080233"/>
    <lineage>
        <taxon>Eukaryota</taxon>
        <taxon>Fungi</taxon>
        <taxon>Dikarya</taxon>
        <taxon>Ascomycota</taxon>
        <taxon>Pezizomycotina</taxon>
        <taxon>Dothideomycetes</taxon>
        <taxon>Dothideomycetidae</taxon>
        <taxon>Mycosphaerellales</taxon>
        <taxon>Mycosphaerellaceae</taxon>
        <taxon>Zasmidium</taxon>
    </lineage>
</organism>